<proteinExistence type="predicted"/>
<dbReference type="EMBL" id="KN833002">
    <property type="protein sequence ID" value="KIM80842.1"/>
    <property type="molecule type" value="Genomic_DNA"/>
</dbReference>
<evidence type="ECO:0000313" key="1">
    <source>
        <dbReference type="EMBL" id="KIM80842.1"/>
    </source>
</evidence>
<accession>A0A0C3BU40</accession>
<dbReference type="HOGENOM" id="CLU_2776812_0_0_1"/>
<dbReference type="Proteomes" id="UP000054166">
    <property type="component" value="Unassembled WGS sequence"/>
</dbReference>
<reference evidence="1 2" key="1">
    <citation type="submission" date="2014-04" db="EMBL/GenBank/DDBJ databases">
        <authorList>
            <consortium name="DOE Joint Genome Institute"/>
            <person name="Kuo A."/>
            <person name="Tarkka M."/>
            <person name="Buscot F."/>
            <person name="Kohler A."/>
            <person name="Nagy L.G."/>
            <person name="Floudas D."/>
            <person name="Copeland A."/>
            <person name="Barry K.W."/>
            <person name="Cichocki N."/>
            <person name="Veneault-Fourrey C."/>
            <person name="LaButti K."/>
            <person name="Lindquist E.A."/>
            <person name="Lipzen A."/>
            <person name="Lundell T."/>
            <person name="Morin E."/>
            <person name="Murat C."/>
            <person name="Sun H."/>
            <person name="Tunlid A."/>
            <person name="Henrissat B."/>
            <person name="Grigoriev I.V."/>
            <person name="Hibbett D.S."/>
            <person name="Martin F."/>
            <person name="Nordberg H.P."/>
            <person name="Cantor M.N."/>
            <person name="Hua S.X."/>
        </authorList>
    </citation>
    <scope>NUCLEOTIDE SEQUENCE [LARGE SCALE GENOMIC DNA]</scope>
    <source>
        <strain evidence="1 2">F 1598</strain>
    </source>
</reference>
<dbReference type="InParanoid" id="A0A0C3BU40"/>
<dbReference type="AlphaFoldDB" id="A0A0C3BU40"/>
<organism evidence="1 2">
    <name type="scientific">Piloderma croceum (strain F 1598)</name>
    <dbReference type="NCBI Taxonomy" id="765440"/>
    <lineage>
        <taxon>Eukaryota</taxon>
        <taxon>Fungi</taxon>
        <taxon>Dikarya</taxon>
        <taxon>Basidiomycota</taxon>
        <taxon>Agaricomycotina</taxon>
        <taxon>Agaricomycetes</taxon>
        <taxon>Agaricomycetidae</taxon>
        <taxon>Atheliales</taxon>
        <taxon>Atheliaceae</taxon>
        <taxon>Piloderma</taxon>
    </lineage>
</organism>
<sequence>MAIAFVCFERPGDLSIQKARRVSEKTEFCDRCVAASPLALILGMGLPENFLLDHQNMVFVAMACIWGSQ</sequence>
<evidence type="ECO:0000313" key="2">
    <source>
        <dbReference type="Proteomes" id="UP000054166"/>
    </source>
</evidence>
<keyword evidence="2" id="KW-1185">Reference proteome</keyword>
<reference evidence="2" key="2">
    <citation type="submission" date="2015-01" db="EMBL/GenBank/DDBJ databases">
        <title>Evolutionary Origins and Diversification of the Mycorrhizal Mutualists.</title>
        <authorList>
            <consortium name="DOE Joint Genome Institute"/>
            <consortium name="Mycorrhizal Genomics Consortium"/>
            <person name="Kohler A."/>
            <person name="Kuo A."/>
            <person name="Nagy L.G."/>
            <person name="Floudas D."/>
            <person name="Copeland A."/>
            <person name="Barry K.W."/>
            <person name="Cichocki N."/>
            <person name="Veneault-Fourrey C."/>
            <person name="LaButti K."/>
            <person name="Lindquist E.A."/>
            <person name="Lipzen A."/>
            <person name="Lundell T."/>
            <person name="Morin E."/>
            <person name="Murat C."/>
            <person name="Riley R."/>
            <person name="Ohm R."/>
            <person name="Sun H."/>
            <person name="Tunlid A."/>
            <person name="Henrissat B."/>
            <person name="Grigoriev I.V."/>
            <person name="Hibbett D.S."/>
            <person name="Martin F."/>
        </authorList>
    </citation>
    <scope>NUCLEOTIDE SEQUENCE [LARGE SCALE GENOMIC DNA]</scope>
    <source>
        <strain evidence="2">F 1598</strain>
    </source>
</reference>
<name>A0A0C3BU40_PILCF</name>
<protein>
    <submittedName>
        <fullName evidence="1">Uncharacterized protein</fullName>
    </submittedName>
</protein>
<gene>
    <name evidence="1" type="ORF">PILCRDRAFT_822130</name>
</gene>